<comment type="caution">
    <text evidence="1">The sequence shown here is derived from an EMBL/GenBank/DDBJ whole genome shotgun (WGS) entry which is preliminary data.</text>
</comment>
<gene>
    <name evidence="1" type="ORF">CIT25_16165</name>
</gene>
<name>A0AB36RAS0_9HYPH</name>
<evidence type="ECO:0000313" key="1">
    <source>
        <dbReference type="EMBL" id="PAQ01569.1"/>
    </source>
</evidence>
<dbReference type="AlphaFoldDB" id="A0AB36RAS0"/>
<keyword evidence="2" id="KW-1185">Reference proteome</keyword>
<protein>
    <recommendedName>
        <fullName evidence="3">Helix-turn-helix domain-containing protein</fullName>
    </recommendedName>
</protein>
<reference evidence="2" key="1">
    <citation type="submission" date="2017-08" db="EMBL/GenBank/DDBJ databases">
        <title>Mesorhizobium wenxinae sp. nov., a novel rhizobial species isolated from root nodules of chickpea (Cicer arietinum L.).</title>
        <authorList>
            <person name="Zhang J."/>
        </authorList>
    </citation>
    <scope>NUCLEOTIDE SEQUENCE [LARGE SCALE GENOMIC DNA]</scope>
    <source>
        <strain evidence="2">USDA 3392</strain>
    </source>
</reference>
<proteinExistence type="predicted"/>
<evidence type="ECO:0008006" key="3">
    <source>
        <dbReference type="Google" id="ProtNLM"/>
    </source>
</evidence>
<dbReference type="EMBL" id="NPKI01000017">
    <property type="protein sequence ID" value="PAQ01569.1"/>
    <property type="molecule type" value="Genomic_DNA"/>
</dbReference>
<organism evidence="1 2">
    <name type="scientific">Mesorhizobium mediterraneum</name>
    <dbReference type="NCBI Taxonomy" id="43617"/>
    <lineage>
        <taxon>Bacteria</taxon>
        <taxon>Pseudomonadati</taxon>
        <taxon>Pseudomonadota</taxon>
        <taxon>Alphaproteobacteria</taxon>
        <taxon>Hyphomicrobiales</taxon>
        <taxon>Phyllobacteriaceae</taxon>
        <taxon>Mesorhizobium</taxon>
    </lineage>
</organism>
<sequence length="257" mass="27663">MSKNGPVFCPDPPRAMADQRLSSLDIRVLMAISFHDRFSKNGVGCTAGHGRLASLVGCHLKSLSRSIKTLAECGYVGGRANPLNPKSRCYFVIYNSTDEAIMKTVKGNQPVTYTGNEAATYSAPIGNQFVPESGGIGNRLSEIAEQHQSDAPYNILGEALINPVETVLIDPVETASSTLEPCKRGKERVNSTSVGAMLAMAERSMKNGAEKARLNYWFDWLDGLVGNTASLTNDDANYGRARRLFEEIGSVLDVGGA</sequence>
<accession>A0AB36RAS0</accession>
<evidence type="ECO:0000313" key="2">
    <source>
        <dbReference type="Proteomes" id="UP000216215"/>
    </source>
</evidence>
<dbReference type="Proteomes" id="UP000216215">
    <property type="component" value="Unassembled WGS sequence"/>
</dbReference>